<proteinExistence type="predicted"/>
<dbReference type="AlphaFoldDB" id="A0A1L9W3W9"/>
<name>A0A1L9W3W9_KLEPN</name>
<sequence length="40" mass="4580">MTLDHFMQYQTESVKRASMPPVAKHNLNQTKPKQPKRAAA</sequence>
<dbReference type="RefSeq" id="WP_020804601.1">
    <property type="nucleotide sequence ID" value="NZ_AP018750.1"/>
</dbReference>
<evidence type="ECO:0000313" key="3">
    <source>
        <dbReference type="Proteomes" id="UP000252603"/>
    </source>
</evidence>
<gene>
    <name evidence="2" type="ORF">SAMEA4364603_05101</name>
</gene>
<dbReference type="Proteomes" id="UP000252603">
    <property type="component" value="Unassembled WGS sequence"/>
</dbReference>
<evidence type="ECO:0000256" key="1">
    <source>
        <dbReference type="SAM" id="MobiDB-lite"/>
    </source>
</evidence>
<organism evidence="2 3">
    <name type="scientific">Klebsiella pneumoniae</name>
    <dbReference type="NCBI Taxonomy" id="573"/>
    <lineage>
        <taxon>Bacteria</taxon>
        <taxon>Pseudomonadati</taxon>
        <taxon>Pseudomonadota</taxon>
        <taxon>Gammaproteobacteria</taxon>
        <taxon>Enterobacterales</taxon>
        <taxon>Enterobacteriaceae</taxon>
        <taxon>Klebsiella/Raoultella group</taxon>
        <taxon>Klebsiella</taxon>
        <taxon>Klebsiella pneumoniae complex</taxon>
    </lineage>
</organism>
<protein>
    <submittedName>
        <fullName evidence="2">Uncharacterized protein</fullName>
    </submittedName>
</protein>
<feature type="region of interest" description="Disordered" evidence="1">
    <location>
        <begin position="1"/>
        <end position="40"/>
    </location>
</feature>
<evidence type="ECO:0000313" key="2">
    <source>
        <dbReference type="EMBL" id="SSK60406.1"/>
    </source>
</evidence>
<dbReference type="EMBL" id="UFEU01000025">
    <property type="protein sequence ID" value="SSK60406.1"/>
    <property type="molecule type" value="Genomic_DNA"/>
</dbReference>
<reference evidence="2 3" key="1">
    <citation type="submission" date="2018-07" db="EMBL/GenBank/DDBJ databases">
        <authorList>
            <consortium name="Pathogen Informatics"/>
        </authorList>
    </citation>
    <scope>NUCLEOTIDE SEQUENCE [LARGE SCALE GENOMIC DNA]</scope>
    <source>
        <strain evidence="2 3">4300STDY6470422</strain>
    </source>
</reference>
<accession>A0A1L9W3W9</accession>